<dbReference type="CDD" id="cd00067">
    <property type="entry name" value="GAL4"/>
    <property type="match status" value="1"/>
</dbReference>
<accession>A0A6A5T4N5</accession>
<evidence type="ECO:0000313" key="6">
    <source>
        <dbReference type="Proteomes" id="UP000800038"/>
    </source>
</evidence>
<feature type="compositionally biased region" description="Basic residues" evidence="3">
    <location>
        <begin position="93"/>
        <end position="102"/>
    </location>
</feature>
<keyword evidence="2" id="KW-0539">Nucleus</keyword>
<dbReference type="PANTHER" id="PTHR37534">
    <property type="entry name" value="TRANSCRIPTIONAL ACTIVATOR PROTEIN UGA3"/>
    <property type="match status" value="1"/>
</dbReference>
<dbReference type="AlphaFoldDB" id="A0A6A5T4N5"/>
<dbReference type="PROSITE" id="PS50048">
    <property type="entry name" value="ZN2_CY6_FUNGAL_2"/>
    <property type="match status" value="1"/>
</dbReference>
<dbReference type="Proteomes" id="UP000800038">
    <property type="component" value="Unassembled WGS sequence"/>
</dbReference>
<dbReference type="InterPro" id="IPR001138">
    <property type="entry name" value="Zn2Cys6_DnaBD"/>
</dbReference>
<sequence>MGKFRSKSGCLTCRTRRVKCDELRPVCKACSKKNRPCHWEEPHTRFKDYRPEAGSSKLAASGTDDENDIKDMMDIDGPVEAERADVVSEGSHSRHTSPRRKNSRAEGGSEEQSTSVSSPSTQPTPDSPHFVPRSNSHTGGVSVASLLSSHDPHRPEGMPEGTRIYSDKPIPLSHEEALLVHYYTEHLGRWLDCTDATRQFTLGVPEKVKQCPVLCHAVLSFAARHCRKHATAEAAYQRCIALLIERLNEDAAGHDETLLCAIVILRFYEQLNVPSSTGSDGEQHLAGCSAIIRSSQGHHYVDPSAPTLREAAFWVYVRQCLYTATINQQQPNVDFSLELHPTPGSMRESHPLARLRLETAWANQMTWNTALVVNFCFDGNEPQNVKAFRGRRWQELWELVQAWMRDRPKGFNAIFEGPADDKCVFPEIWFTTDWHVLAFGFFHFSCIMLLRYKPGPKFAIRNVGRLTDTDLEILIHARAICGASRSSPETVPLSITVCHTIFIWGPLVSDPRERDEIVQLLADFEKKHVWPTTWIINALKSEWGLPINKISPTFTVPES</sequence>
<dbReference type="SMART" id="SM00066">
    <property type="entry name" value="GAL4"/>
    <property type="match status" value="1"/>
</dbReference>
<proteinExistence type="predicted"/>
<dbReference type="PROSITE" id="PS00463">
    <property type="entry name" value="ZN2_CY6_FUNGAL_1"/>
    <property type="match status" value="1"/>
</dbReference>
<dbReference type="GO" id="GO:0000976">
    <property type="term" value="F:transcription cis-regulatory region binding"/>
    <property type="evidence" value="ECO:0007669"/>
    <property type="project" value="TreeGrafter"/>
</dbReference>
<gene>
    <name evidence="5" type="ORF">EJ02DRAFT_366843</name>
</gene>
<dbReference type="GO" id="GO:0008270">
    <property type="term" value="F:zinc ion binding"/>
    <property type="evidence" value="ECO:0007669"/>
    <property type="project" value="InterPro"/>
</dbReference>
<dbReference type="Pfam" id="PF11951">
    <property type="entry name" value="Fungal_trans_2"/>
    <property type="match status" value="1"/>
</dbReference>
<dbReference type="PANTHER" id="PTHR37534:SF25">
    <property type="entry name" value="ZN(II)2CYS6 TRANSCRIPTION FACTOR (EUROFUNG)"/>
    <property type="match status" value="1"/>
</dbReference>
<dbReference type="GO" id="GO:0045944">
    <property type="term" value="P:positive regulation of transcription by RNA polymerase II"/>
    <property type="evidence" value="ECO:0007669"/>
    <property type="project" value="TreeGrafter"/>
</dbReference>
<keyword evidence="6" id="KW-1185">Reference proteome</keyword>
<evidence type="ECO:0000256" key="3">
    <source>
        <dbReference type="SAM" id="MobiDB-lite"/>
    </source>
</evidence>
<dbReference type="EMBL" id="ML976002">
    <property type="protein sequence ID" value="KAF1946679.1"/>
    <property type="molecule type" value="Genomic_DNA"/>
</dbReference>
<protein>
    <recommendedName>
        <fullName evidence="4">Zn(2)-C6 fungal-type domain-containing protein</fullName>
    </recommendedName>
</protein>
<comment type="subcellular location">
    <subcellularLocation>
        <location evidence="1">Nucleus</location>
    </subcellularLocation>
</comment>
<dbReference type="OrthoDB" id="4525710at2759"/>
<dbReference type="Gene3D" id="4.10.240.10">
    <property type="entry name" value="Zn(2)-C6 fungal-type DNA-binding domain"/>
    <property type="match status" value="1"/>
</dbReference>
<dbReference type="GO" id="GO:0000981">
    <property type="term" value="F:DNA-binding transcription factor activity, RNA polymerase II-specific"/>
    <property type="evidence" value="ECO:0007669"/>
    <property type="project" value="InterPro"/>
</dbReference>
<organism evidence="5 6">
    <name type="scientific">Clathrospora elynae</name>
    <dbReference type="NCBI Taxonomy" id="706981"/>
    <lineage>
        <taxon>Eukaryota</taxon>
        <taxon>Fungi</taxon>
        <taxon>Dikarya</taxon>
        <taxon>Ascomycota</taxon>
        <taxon>Pezizomycotina</taxon>
        <taxon>Dothideomycetes</taxon>
        <taxon>Pleosporomycetidae</taxon>
        <taxon>Pleosporales</taxon>
        <taxon>Diademaceae</taxon>
        <taxon>Clathrospora</taxon>
    </lineage>
</organism>
<dbReference type="SUPFAM" id="SSF57701">
    <property type="entry name" value="Zn2/Cys6 DNA-binding domain"/>
    <property type="match status" value="1"/>
</dbReference>
<name>A0A6A5T4N5_9PLEO</name>
<feature type="domain" description="Zn(2)-C6 fungal-type" evidence="4">
    <location>
        <begin position="9"/>
        <end position="39"/>
    </location>
</feature>
<evidence type="ECO:0000259" key="4">
    <source>
        <dbReference type="PROSITE" id="PS50048"/>
    </source>
</evidence>
<feature type="compositionally biased region" description="Basic and acidic residues" evidence="3">
    <location>
        <begin position="37"/>
        <end position="51"/>
    </location>
</feature>
<evidence type="ECO:0000313" key="5">
    <source>
        <dbReference type="EMBL" id="KAF1946679.1"/>
    </source>
</evidence>
<feature type="compositionally biased region" description="Low complexity" evidence="3">
    <location>
        <begin position="110"/>
        <end position="128"/>
    </location>
</feature>
<reference evidence="5" key="1">
    <citation type="journal article" date="2020" name="Stud. Mycol.">
        <title>101 Dothideomycetes genomes: a test case for predicting lifestyles and emergence of pathogens.</title>
        <authorList>
            <person name="Haridas S."/>
            <person name="Albert R."/>
            <person name="Binder M."/>
            <person name="Bloem J."/>
            <person name="Labutti K."/>
            <person name="Salamov A."/>
            <person name="Andreopoulos B."/>
            <person name="Baker S."/>
            <person name="Barry K."/>
            <person name="Bills G."/>
            <person name="Bluhm B."/>
            <person name="Cannon C."/>
            <person name="Castanera R."/>
            <person name="Culley D."/>
            <person name="Daum C."/>
            <person name="Ezra D."/>
            <person name="Gonzalez J."/>
            <person name="Henrissat B."/>
            <person name="Kuo A."/>
            <person name="Liang C."/>
            <person name="Lipzen A."/>
            <person name="Lutzoni F."/>
            <person name="Magnuson J."/>
            <person name="Mondo S."/>
            <person name="Nolan M."/>
            <person name="Ohm R."/>
            <person name="Pangilinan J."/>
            <person name="Park H.-J."/>
            <person name="Ramirez L."/>
            <person name="Alfaro M."/>
            <person name="Sun H."/>
            <person name="Tritt A."/>
            <person name="Yoshinaga Y."/>
            <person name="Zwiers L.-H."/>
            <person name="Turgeon B."/>
            <person name="Goodwin S."/>
            <person name="Spatafora J."/>
            <person name="Crous P."/>
            <person name="Grigoriev I."/>
        </authorList>
    </citation>
    <scope>NUCLEOTIDE SEQUENCE</scope>
    <source>
        <strain evidence="5">CBS 161.51</strain>
    </source>
</reference>
<dbReference type="GO" id="GO:0005634">
    <property type="term" value="C:nucleus"/>
    <property type="evidence" value="ECO:0007669"/>
    <property type="project" value="UniProtKB-SubCell"/>
</dbReference>
<evidence type="ECO:0000256" key="1">
    <source>
        <dbReference type="ARBA" id="ARBA00004123"/>
    </source>
</evidence>
<dbReference type="InterPro" id="IPR021858">
    <property type="entry name" value="Fun_TF"/>
</dbReference>
<evidence type="ECO:0000256" key="2">
    <source>
        <dbReference type="ARBA" id="ARBA00023242"/>
    </source>
</evidence>
<feature type="region of interest" description="Disordered" evidence="3">
    <location>
        <begin position="34"/>
        <end position="167"/>
    </location>
</feature>
<dbReference type="Pfam" id="PF00172">
    <property type="entry name" value="Zn_clus"/>
    <property type="match status" value="1"/>
</dbReference>
<dbReference type="InterPro" id="IPR036864">
    <property type="entry name" value="Zn2-C6_fun-type_DNA-bd_sf"/>
</dbReference>